<evidence type="ECO:0000313" key="12">
    <source>
        <dbReference type="Proteomes" id="UP000242141"/>
    </source>
</evidence>
<evidence type="ECO:0000256" key="6">
    <source>
        <dbReference type="ARBA" id="ARBA00022777"/>
    </source>
</evidence>
<dbReference type="SMART" id="SM00220">
    <property type="entry name" value="S_TKc"/>
    <property type="match status" value="1"/>
</dbReference>
<dbReference type="EC" id="2.7.11.1" evidence="1"/>
<keyword evidence="7 8" id="KW-0067">ATP-binding</keyword>
<dbReference type="Pfam" id="PF00069">
    <property type="entry name" value="Pkinase"/>
    <property type="match status" value="1"/>
</dbReference>
<keyword evidence="9" id="KW-0812">Transmembrane</keyword>
<evidence type="ECO:0000259" key="10">
    <source>
        <dbReference type="PROSITE" id="PS50011"/>
    </source>
</evidence>
<evidence type="ECO:0000313" key="11">
    <source>
        <dbReference type="EMBL" id="CRX37335.1"/>
    </source>
</evidence>
<dbReference type="Proteomes" id="UP000242141">
    <property type="component" value="Unassembled WGS sequence"/>
</dbReference>
<proteinExistence type="predicted"/>
<dbReference type="AlphaFoldDB" id="A0A0G7ZMC7"/>
<evidence type="ECO:0000256" key="5">
    <source>
        <dbReference type="ARBA" id="ARBA00022741"/>
    </source>
</evidence>
<name>A0A0G7ZMC7_9MOLU</name>
<dbReference type="PROSITE" id="PS00108">
    <property type="entry name" value="PROTEIN_KINASE_ST"/>
    <property type="match status" value="1"/>
</dbReference>
<dbReference type="PANTHER" id="PTHR24351">
    <property type="entry name" value="RIBOSOMAL PROTEIN S6 KINASE"/>
    <property type="match status" value="1"/>
</dbReference>
<feature type="transmembrane region" description="Helical" evidence="9">
    <location>
        <begin position="317"/>
        <end position="339"/>
    </location>
</feature>
<dbReference type="GO" id="GO:0004674">
    <property type="term" value="F:protein serine/threonine kinase activity"/>
    <property type="evidence" value="ECO:0007669"/>
    <property type="project" value="UniProtKB-KW"/>
</dbReference>
<dbReference type="GO" id="GO:0005524">
    <property type="term" value="F:ATP binding"/>
    <property type="evidence" value="ECO:0007669"/>
    <property type="project" value="UniProtKB-UniRule"/>
</dbReference>
<evidence type="ECO:0000256" key="9">
    <source>
        <dbReference type="SAM" id="Phobius"/>
    </source>
</evidence>
<reference evidence="12" key="1">
    <citation type="submission" date="2015-05" db="EMBL/GenBank/DDBJ databases">
        <authorList>
            <person name="Collingro A."/>
        </authorList>
    </citation>
    <scope>NUCLEOTIDE SEQUENCE [LARGE SCALE GENOMIC DNA]</scope>
    <source>
        <strain evidence="12">Ps</strain>
    </source>
</reference>
<dbReference type="EMBL" id="CWGI01000001">
    <property type="protein sequence ID" value="CRX37335.1"/>
    <property type="molecule type" value="Genomic_DNA"/>
</dbReference>
<evidence type="ECO:0000256" key="1">
    <source>
        <dbReference type="ARBA" id="ARBA00012513"/>
    </source>
</evidence>
<organism evidence="11 12">
    <name type="scientific">Candidatus Hepatoplasma crinochetorum</name>
    <dbReference type="NCBI Taxonomy" id="295596"/>
    <lineage>
        <taxon>Bacteria</taxon>
        <taxon>Bacillati</taxon>
        <taxon>Mycoplasmatota</taxon>
        <taxon>Mollicutes</taxon>
        <taxon>Candidatus Hepatoplasmataceae</taxon>
        <taxon>Candidatus Hepatoplasma</taxon>
    </lineage>
</organism>
<protein>
    <recommendedName>
        <fullName evidence="1">non-specific serine/threonine protein kinase</fullName>
        <ecNumber evidence="1">2.7.11.1</ecNumber>
    </recommendedName>
</protein>
<dbReference type="InterPro" id="IPR011009">
    <property type="entry name" value="Kinase-like_dom_sf"/>
</dbReference>
<keyword evidence="9" id="KW-0472">Membrane</keyword>
<keyword evidence="9" id="KW-1133">Transmembrane helix</keyword>
<dbReference type="InterPro" id="IPR008271">
    <property type="entry name" value="Ser/Thr_kinase_AS"/>
</dbReference>
<evidence type="ECO:0000256" key="4">
    <source>
        <dbReference type="ARBA" id="ARBA00022679"/>
    </source>
</evidence>
<dbReference type="Gene3D" id="1.10.510.10">
    <property type="entry name" value="Transferase(Phosphotransferase) domain 1"/>
    <property type="match status" value="1"/>
</dbReference>
<dbReference type="SUPFAM" id="SSF56112">
    <property type="entry name" value="Protein kinase-like (PK-like)"/>
    <property type="match status" value="1"/>
</dbReference>
<evidence type="ECO:0000256" key="3">
    <source>
        <dbReference type="ARBA" id="ARBA00022553"/>
    </source>
</evidence>
<dbReference type="PROSITE" id="PS50011">
    <property type="entry name" value="PROTEIN_KINASE_DOM"/>
    <property type="match status" value="1"/>
</dbReference>
<dbReference type="InterPro" id="IPR017441">
    <property type="entry name" value="Protein_kinase_ATP_BS"/>
</dbReference>
<evidence type="ECO:0000256" key="2">
    <source>
        <dbReference type="ARBA" id="ARBA00022527"/>
    </source>
</evidence>
<feature type="domain" description="Protein kinase" evidence="10">
    <location>
        <begin position="13"/>
        <end position="272"/>
    </location>
</feature>
<sequence>MEFKPNLIINNKYKIISEIGRGASAVVYLGYDLLNKKEVALKIQNQKDEFSNMDKRFKLEANALLNLNHQNIVGTYDYFTWNNRRVIVMEYLKGKTLEKYIREKEYLDSKEVSKYAIEILKALDHVHQNGIMHRDLKPANITITDDNKLKLMDFGIIQTSINQELTRQASIIGTIQYLAPEIFKGEKSSPPSEMFSIGVLLYRMSTGVLPFKGTSHEDTAKKILNDEPLPPTKINQSLDQELENIILKLLEKDYYNRYQTAQETINAIDNYLKNKEKYKILQSVQVSKDKKILQKNNIEILQSNQKEQKKKAIEIKLVKYLLFFIVFVLVIFLLLIPIFI</sequence>
<dbReference type="PROSITE" id="PS00107">
    <property type="entry name" value="PROTEIN_KINASE_ATP"/>
    <property type="match status" value="1"/>
</dbReference>
<dbReference type="CDD" id="cd14014">
    <property type="entry name" value="STKc_PknB_like"/>
    <property type="match status" value="1"/>
</dbReference>
<keyword evidence="6 11" id="KW-0418">Kinase</keyword>
<gene>
    <name evidence="11" type="ORF">HEPPS_05660</name>
</gene>
<dbReference type="InterPro" id="IPR000719">
    <property type="entry name" value="Prot_kinase_dom"/>
</dbReference>
<keyword evidence="12" id="KW-1185">Reference proteome</keyword>
<keyword evidence="5 8" id="KW-0547">Nucleotide-binding</keyword>
<dbReference type="FunFam" id="1.10.510.10:FF:000021">
    <property type="entry name" value="Serine/threonine protein kinase"/>
    <property type="match status" value="1"/>
</dbReference>
<accession>A0A0G7ZMC7</accession>
<keyword evidence="3" id="KW-0597">Phosphoprotein</keyword>
<evidence type="ECO:0000256" key="7">
    <source>
        <dbReference type="ARBA" id="ARBA00022840"/>
    </source>
</evidence>
<keyword evidence="4" id="KW-0808">Transferase</keyword>
<keyword evidence="2" id="KW-0723">Serine/threonine-protein kinase</keyword>
<feature type="binding site" evidence="8">
    <location>
        <position position="42"/>
    </location>
    <ligand>
        <name>ATP</name>
        <dbReference type="ChEBI" id="CHEBI:30616"/>
    </ligand>
</feature>
<evidence type="ECO:0000256" key="8">
    <source>
        <dbReference type="PROSITE-ProRule" id="PRU10141"/>
    </source>
</evidence>